<dbReference type="Pfam" id="PF00561">
    <property type="entry name" value="Abhydrolase_1"/>
    <property type="match status" value="1"/>
</dbReference>
<comment type="caution">
    <text evidence="4">The sequence shown here is derived from an EMBL/GenBank/DDBJ whole genome shotgun (WGS) entry which is preliminary data.</text>
</comment>
<dbReference type="Proteomes" id="UP000280271">
    <property type="component" value="Unassembled WGS sequence"/>
</dbReference>
<evidence type="ECO:0000313" key="5">
    <source>
        <dbReference type="Proteomes" id="UP000280271"/>
    </source>
</evidence>
<evidence type="ECO:0000259" key="3">
    <source>
        <dbReference type="Pfam" id="PF00561"/>
    </source>
</evidence>
<feature type="chain" id="PRO_5045069783" evidence="2">
    <location>
        <begin position="23"/>
        <end position="325"/>
    </location>
</feature>
<evidence type="ECO:0000256" key="1">
    <source>
        <dbReference type="SAM" id="Phobius"/>
    </source>
</evidence>
<reference evidence="4 5" key="1">
    <citation type="submission" date="2018-09" db="EMBL/GenBank/DDBJ databases">
        <title>The draft genome of Acinetobacter sp. strains.</title>
        <authorList>
            <person name="Qin J."/>
            <person name="Feng Y."/>
            <person name="Zong Z."/>
        </authorList>
    </citation>
    <scope>NUCLEOTIDE SEQUENCE [LARGE SCALE GENOMIC DNA]</scope>
    <source>
        <strain evidence="4 5">WCHAc060005</strain>
    </source>
</reference>
<accession>A0ABX9TVY3</accession>
<keyword evidence="5" id="KW-1185">Reference proteome</keyword>
<feature type="domain" description="AB hydrolase-1" evidence="3">
    <location>
        <begin position="48"/>
        <end position="147"/>
    </location>
</feature>
<keyword evidence="2" id="KW-0732">Signal</keyword>
<dbReference type="InterPro" id="IPR000073">
    <property type="entry name" value="AB_hydrolase_1"/>
</dbReference>
<evidence type="ECO:0000256" key="2">
    <source>
        <dbReference type="SAM" id="SignalP"/>
    </source>
</evidence>
<dbReference type="SUPFAM" id="SSF53474">
    <property type="entry name" value="alpha/beta-Hydrolases"/>
    <property type="match status" value="1"/>
</dbReference>
<keyword evidence="1" id="KW-1133">Transmembrane helix</keyword>
<dbReference type="InterPro" id="IPR029058">
    <property type="entry name" value="AB_hydrolase_fold"/>
</dbReference>
<sequence>MKYKILLTSLLTLSAFNTTTFASSQAIKDLAVQKTPANSYASYAKTKYPIVLAHGLFGFGSVFGVDYFYQIAPDLARNGANIWETRVSTMNSSELRGEQTLSQVQEILAITGQSKVNLIGHSHGGQSVRYVAGVAPNIVASVTTIGSGNKGAKLADILEGVLVGSVLERPARAIFDTLVSPVISFASGLDPNVFPYDAKAALQALGTKKSLEFNQVFPNGVPSTSCGEGAYQVNGTYYYSFMGNSPFNSVLDPSDYGMLASSLLAGEGDGVAGRCSSRFGKVIRDTYQWNHLDEVNQLLGIRGIFSADPVQVYREHANRLKLQGL</sequence>
<name>A0ABX9TVY3_9GAMM</name>
<dbReference type="GO" id="GO:0016787">
    <property type="term" value="F:hydrolase activity"/>
    <property type="evidence" value="ECO:0007669"/>
    <property type="project" value="UniProtKB-KW"/>
</dbReference>
<feature type="transmembrane region" description="Helical" evidence="1">
    <location>
        <begin position="48"/>
        <end position="69"/>
    </location>
</feature>
<dbReference type="EMBL" id="RCHC01000009">
    <property type="protein sequence ID" value="RLL21490.1"/>
    <property type="molecule type" value="Genomic_DNA"/>
</dbReference>
<keyword evidence="1" id="KW-0812">Transmembrane</keyword>
<gene>
    <name evidence="4" type="ORF">D9K81_09650</name>
</gene>
<dbReference type="Gene3D" id="3.40.50.1820">
    <property type="entry name" value="alpha/beta hydrolase"/>
    <property type="match status" value="1"/>
</dbReference>
<evidence type="ECO:0000313" key="4">
    <source>
        <dbReference type="EMBL" id="RLL21490.1"/>
    </source>
</evidence>
<protein>
    <submittedName>
        <fullName evidence="4">Alpha/beta fold hydrolase</fullName>
    </submittedName>
</protein>
<feature type="signal peptide" evidence="2">
    <location>
        <begin position="1"/>
        <end position="22"/>
    </location>
</feature>
<organism evidence="4 5">
    <name type="scientific">Acinetobacter chengduensis</name>
    <dbReference type="NCBI Taxonomy" id="2420890"/>
    <lineage>
        <taxon>Bacteria</taxon>
        <taxon>Pseudomonadati</taxon>
        <taxon>Pseudomonadota</taxon>
        <taxon>Gammaproteobacteria</taxon>
        <taxon>Moraxellales</taxon>
        <taxon>Moraxellaceae</taxon>
        <taxon>Acinetobacter</taxon>
    </lineage>
</organism>
<keyword evidence="1" id="KW-0472">Membrane</keyword>
<proteinExistence type="predicted"/>
<keyword evidence="4" id="KW-0378">Hydrolase</keyword>